<evidence type="ECO:0000256" key="3">
    <source>
        <dbReference type="ARBA" id="ARBA00022771"/>
    </source>
</evidence>
<evidence type="ECO:0000256" key="7">
    <source>
        <dbReference type="SAM" id="Phobius"/>
    </source>
</evidence>
<reference evidence="11" key="1">
    <citation type="submission" date="2025-08" db="UniProtKB">
        <authorList>
            <consortium name="RefSeq"/>
        </authorList>
    </citation>
    <scope>IDENTIFICATION</scope>
    <source>
        <tissue evidence="11">Leaves</tissue>
    </source>
</reference>
<dbReference type="SUPFAM" id="SSF144232">
    <property type="entry name" value="HIT/MYND zinc finger-like"/>
    <property type="match status" value="1"/>
</dbReference>
<evidence type="ECO:0000259" key="9">
    <source>
        <dbReference type="PROSITE" id="PS50865"/>
    </source>
</evidence>
<feature type="domain" description="MYND-type" evidence="9">
    <location>
        <begin position="105"/>
        <end position="142"/>
    </location>
</feature>
<dbReference type="PANTHER" id="PTHR24006">
    <property type="entry name" value="UBIQUITIN CARBOXYL-TERMINAL HYDROLASE"/>
    <property type="match status" value="1"/>
</dbReference>
<dbReference type="Pfam" id="PF00443">
    <property type="entry name" value="UCH"/>
    <property type="match status" value="1"/>
</dbReference>
<dbReference type="Gene3D" id="3.90.70.10">
    <property type="entry name" value="Cysteine proteinases"/>
    <property type="match status" value="1"/>
</dbReference>
<evidence type="ECO:0000313" key="11">
    <source>
        <dbReference type="RefSeq" id="XP_071917495.1"/>
    </source>
</evidence>
<evidence type="ECO:0000256" key="4">
    <source>
        <dbReference type="ARBA" id="ARBA00022833"/>
    </source>
</evidence>
<dbReference type="InterPro" id="IPR028889">
    <property type="entry name" value="USP"/>
</dbReference>
<dbReference type="Proteomes" id="UP001652660">
    <property type="component" value="Chromosome 8e"/>
</dbReference>
<feature type="region of interest" description="Disordered" evidence="6">
    <location>
        <begin position="454"/>
        <end position="474"/>
    </location>
</feature>
<keyword evidence="3 5" id="KW-0863">Zinc-finger</keyword>
<evidence type="ECO:0000256" key="2">
    <source>
        <dbReference type="ARBA" id="ARBA00022723"/>
    </source>
</evidence>
<dbReference type="PANTHER" id="PTHR24006:SF677">
    <property type="entry name" value="UBIQUITIN CARBOXYL-TERMINAL HYDROLASE 19"/>
    <property type="match status" value="1"/>
</dbReference>
<evidence type="ECO:0000256" key="5">
    <source>
        <dbReference type="PROSITE-ProRule" id="PRU00134"/>
    </source>
</evidence>
<proteinExistence type="inferred from homology"/>
<comment type="similarity">
    <text evidence="1">Belongs to the peptidase C19 family.</text>
</comment>
<dbReference type="PROSITE" id="PS50235">
    <property type="entry name" value="USP_3"/>
    <property type="match status" value="1"/>
</dbReference>
<dbReference type="PROSITE" id="PS50865">
    <property type="entry name" value="ZF_MYND_2"/>
    <property type="match status" value="1"/>
</dbReference>
<keyword evidence="2" id="KW-0479">Metal-binding</keyword>
<dbReference type="InterPro" id="IPR002893">
    <property type="entry name" value="Znf_MYND"/>
</dbReference>
<feature type="transmembrane region" description="Helical" evidence="7">
    <location>
        <begin position="12"/>
        <end position="30"/>
    </location>
</feature>
<dbReference type="InterPro" id="IPR050164">
    <property type="entry name" value="Peptidase_C19"/>
</dbReference>
<feature type="compositionally biased region" description="Basic and acidic residues" evidence="6">
    <location>
        <begin position="454"/>
        <end position="470"/>
    </location>
</feature>
<dbReference type="InterPro" id="IPR018200">
    <property type="entry name" value="USP_CS"/>
</dbReference>
<dbReference type="GeneID" id="113703943"/>
<keyword evidence="7" id="KW-0472">Membrane</keyword>
<dbReference type="InterPro" id="IPR038765">
    <property type="entry name" value="Papain-like_cys_pep_sf"/>
</dbReference>
<protein>
    <submittedName>
        <fullName evidence="11">Ubiquitin carboxyl-terminal hydrolase 18-like isoform X2</fullName>
    </submittedName>
</protein>
<keyword evidence="4" id="KW-0862">Zinc</keyword>
<evidence type="ECO:0000256" key="1">
    <source>
        <dbReference type="ARBA" id="ARBA00009085"/>
    </source>
</evidence>
<dbReference type="PROSITE" id="PS01360">
    <property type="entry name" value="ZF_MYND_1"/>
    <property type="match status" value="1"/>
</dbReference>
<gene>
    <name evidence="11" type="primary">LOC113703943</name>
</gene>
<feature type="domain" description="USP" evidence="8">
    <location>
        <begin position="201"/>
        <end position="572"/>
    </location>
</feature>
<dbReference type="InterPro" id="IPR001394">
    <property type="entry name" value="Peptidase_C19_UCH"/>
</dbReference>
<organism evidence="10 11">
    <name type="scientific">Coffea arabica</name>
    <name type="common">Arabian coffee</name>
    <dbReference type="NCBI Taxonomy" id="13443"/>
    <lineage>
        <taxon>Eukaryota</taxon>
        <taxon>Viridiplantae</taxon>
        <taxon>Streptophyta</taxon>
        <taxon>Embryophyta</taxon>
        <taxon>Tracheophyta</taxon>
        <taxon>Spermatophyta</taxon>
        <taxon>Magnoliopsida</taxon>
        <taxon>eudicotyledons</taxon>
        <taxon>Gunneridae</taxon>
        <taxon>Pentapetalae</taxon>
        <taxon>asterids</taxon>
        <taxon>lamiids</taxon>
        <taxon>Gentianales</taxon>
        <taxon>Rubiaceae</taxon>
        <taxon>Ixoroideae</taxon>
        <taxon>Gardenieae complex</taxon>
        <taxon>Bertiereae - Coffeeae clade</taxon>
        <taxon>Coffeeae</taxon>
        <taxon>Coffea</taxon>
    </lineage>
</organism>
<evidence type="ECO:0000259" key="8">
    <source>
        <dbReference type="PROSITE" id="PS50235"/>
    </source>
</evidence>
<dbReference type="RefSeq" id="XP_071917495.1">
    <property type="nucleotide sequence ID" value="XM_072061394.1"/>
</dbReference>
<accession>A0ABM4VD83</accession>
<dbReference type="Gene3D" id="6.10.140.2220">
    <property type="match status" value="1"/>
</dbReference>
<keyword evidence="7" id="KW-1133">Transmembrane helix</keyword>
<evidence type="ECO:0000256" key="6">
    <source>
        <dbReference type="SAM" id="MobiDB-lite"/>
    </source>
</evidence>
<sequence length="791" mass="86668">MSLLAAVDLNWPLQFVVTVFIVAFGLLHLVKNTASKYFLAEDSDPDNDHVSEWSSAIASTAAEKNSRNCNNSSSNNHMMMMTTTSRATEEVTRGTAAPALEDDACAVCGNRTKKKCSGCKMVMYCSEVCQRSHWRSEHKLKCKDFQLSGRSLLGGRRASSTVSLVNPGGSSKVLHQTKKILFPYEEFVELFNWDKPGFPPCGLLNCGNSCFANVVLQCLAYTRPLVAFLLKKGHRRECRRNDSCFLCEFQTHVERASESLHPFSPINILSRLPNIGGNLGYGKQEDAHEFMRFAIDTMQSVCLDEFGGERAVHPTSQETTLIQHIFGGHLQSQVICTKCNNVSNQFENMLDLTVEIHGDSASLEECLDQFTAKEWLHGDNMYKCDGCNDYVMAWKRLTVRHAPNILTIALKRFQVVRVDLDEVLSQGAYMLLYSRICARSSSLYPVEPLKEEKSKNAELDKVEPSAEHPVECLSRNGSTDKCVDSVVLPSEANTKSEIASLGEGVSSTSNSDVANEHLEMMVDLEGNSSVSVEGELCQISGSAAAGEEAAHLGHAHGIVSQNNASKIAYNSSADVSQMKPSSNLFNIKDESTCSGRTPEELFPGHSSQQDIVVATENHAYEREGMLPDVAAVKPSTSEVLETKIANPRHKAVKVVDGMLSSNGVKDAERKADGKRCRAKVKPLFPPGFLEKRSQNKFIKRGDKVSMEVDDHISSCNTTYQINGIAKPDLSCQTEDGTVNGDDAHSGCYSKVSACISVEKVGMPPDEDAPMVISESAEASHMGDDNLEIPIS</sequence>
<evidence type="ECO:0000313" key="10">
    <source>
        <dbReference type="Proteomes" id="UP001652660"/>
    </source>
</evidence>
<name>A0ABM4VD83_COFAR</name>
<dbReference type="PROSITE" id="PS00972">
    <property type="entry name" value="USP_1"/>
    <property type="match status" value="1"/>
</dbReference>
<dbReference type="SUPFAM" id="SSF54001">
    <property type="entry name" value="Cysteine proteinases"/>
    <property type="match status" value="1"/>
</dbReference>
<keyword evidence="10" id="KW-1185">Reference proteome</keyword>
<keyword evidence="7" id="KW-0812">Transmembrane</keyword>
<dbReference type="Pfam" id="PF01753">
    <property type="entry name" value="zf-MYND"/>
    <property type="match status" value="1"/>
</dbReference>